<gene>
    <name evidence="2" type="ORF">PIB30_105073</name>
</gene>
<protein>
    <submittedName>
        <fullName evidence="2">Uncharacterized protein</fullName>
    </submittedName>
</protein>
<feature type="non-terminal residue" evidence="2">
    <location>
        <position position="84"/>
    </location>
</feature>
<feature type="region of interest" description="Disordered" evidence="1">
    <location>
        <begin position="24"/>
        <end position="54"/>
    </location>
</feature>
<comment type="caution">
    <text evidence="2">The sequence shown here is derived from an EMBL/GenBank/DDBJ whole genome shotgun (WGS) entry which is preliminary data.</text>
</comment>
<reference evidence="2 3" key="1">
    <citation type="journal article" date="2023" name="Plants (Basel)">
        <title>Bridging the Gap: Combining Genomics and Transcriptomics Approaches to Understand Stylosanthes scabra, an Orphan Legume from the Brazilian Caatinga.</title>
        <authorList>
            <person name="Ferreira-Neto J.R.C."/>
            <person name="da Silva M.D."/>
            <person name="Binneck E."/>
            <person name="de Melo N.F."/>
            <person name="da Silva R.H."/>
            <person name="de Melo A.L.T.M."/>
            <person name="Pandolfi V."/>
            <person name="Bustamante F.O."/>
            <person name="Brasileiro-Vidal A.C."/>
            <person name="Benko-Iseppon A.M."/>
        </authorList>
    </citation>
    <scope>NUCLEOTIDE SEQUENCE [LARGE SCALE GENOMIC DNA]</scope>
    <source>
        <tissue evidence="2">Leaves</tissue>
    </source>
</reference>
<evidence type="ECO:0000313" key="3">
    <source>
        <dbReference type="Proteomes" id="UP001341840"/>
    </source>
</evidence>
<sequence length="84" mass="9581">MDLDMIECVSSSDFMDENEIQHHNLQPHHHNEFSSLKPRKGDANNNSNNNVMDATTTIIPPATNVHDFLKYPVCTNSMYPSIHQ</sequence>
<organism evidence="2 3">
    <name type="scientific">Stylosanthes scabra</name>
    <dbReference type="NCBI Taxonomy" id="79078"/>
    <lineage>
        <taxon>Eukaryota</taxon>
        <taxon>Viridiplantae</taxon>
        <taxon>Streptophyta</taxon>
        <taxon>Embryophyta</taxon>
        <taxon>Tracheophyta</taxon>
        <taxon>Spermatophyta</taxon>
        <taxon>Magnoliopsida</taxon>
        <taxon>eudicotyledons</taxon>
        <taxon>Gunneridae</taxon>
        <taxon>Pentapetalae</taxon>
        <taxon>rosids</taxon>
        <taxon>fabids</taxon>
        <taxon>Fabales</taxon>
        <taxon>Fabaceae</taxon>
        <taxon>Papilionoideae</taxon>
        <taxon>50 kb inversion clade</taxon>
        <taxon>dalbergioids sensu lato</taxon>
        <taxon>Dalbergieae</taxon>
        <taxon>Pterocarpus clade</taxon>
        <taxon>Stylosanthes</taxon>
    </lineage>
</organism>
<dbReference type="Proteomes" id="UP001341840">
    <property type="component" value="Unassembled WGS sequence"/>
</dbReference>
<accession>A0ABU6WZ51</accession>
<proteinExistence type="predicted"/>
<keyword evidence="3" id="KW-1185">Reference proteome</keyword>
<dbReference type="EMBL" id="JASCZI010185007">
    <property type="protein sequence ID" value="MED6190359.1"/>
    <property type="molecule type" value="Genomic_DNA"/>
</dbReference>
<name>A0ABU6WZ51_9FABA</name>
<evidence type="ECO:0000313" key="2">
    <source>
        <dbReference type="EMBL" id="MED6190359.1"/>
    </source>
</evidence>
<evidence type="ECO:0000256" key="1">
    <source>
        <dbReference type="SAM" id="MobiDB-lite"/>
    </source>
</evidence>